<organism evidence="2 3">
    <name type="scientific">Streptococcus equinus</name>
    <name type="common">Streptococcus bovis</name>
    <dbReference type="NCBI Taxonomy" id="1335"/>
    <lineage>
        <taxon>Bacteria</taxon>
        <taxon>Bacillati</taxon>
        <taxon>Bacillota</taxon>
        <taxon>Bacilli</taxon>
        <taxon>Lactobacillales</taxon>
        <taxon>Streptococcaceae</taxon>
        <taxon>Streptococcus</taxon>
    </lineage>
</organism>
<proteinExistence type="predicted"/>
<dbReference type="Proteomes" id="UP000183816">
    <property type="component" value="Unassembled WGS sequence"/>
</dbReference>
<sequence>MKKFNVEIEEVLQKIVEIEASDENEALKLVSEQYRKENIVLDENDYKGHELRVISE</sequence>
<name>A0A1H0QRI8_STREI</name>
<dbReference type="InterPro" id="IPR025575">
    <property type="entry name" value="DpnD/PcfM_C"/>
</dbReference>
<reference evidence="2 3" key="1">
    <citation type="submission" date="2016-10" db="EMBL/GenBank/DDBJ databases">
        <authorList>
            <person name="de Groot N.N."/>
        </authorList>
    </citation>
    <scope>NUCLEOTIDE SEQUENCE [LARGE SCALE GENOMIC DNA]</scope>
    <source>
        <strain evidence="2 3">Sb04</strain>
    </source>
</reference>
<evidence type="ECO:0000259" key="1">
    <source>
        <dbReference type="Pfam" id="PF14207"/>
    </source>
</evidence>
<gene>
    <name evidence="2" type="ORF">SAMN05216347_10836</name>
</gene>
<accession>A0A1H0QRI8</accession>
<dbReference type="EMBL" id="FNJK01000008">
    <property type="protein sequence ID" value="SDP19971.1"/>
    <property type="molecule type" value="Genomic_DNA"/>
</dbReference>
<dbReference type="Pfam" id="PF14207">
    <property type="entry name" value="DpnD-PcfM"/>
    <property type="match status" value="1"/>
</dbReference>
<feature type="domain" description="DpnD/PcfM-like C-terminal" evidence="1">
    <location>
        <begin position="4"/>
        <end position="47"/>
    </location>
</feature>
<dbReference type="AlphaFoldDB" id="A0A1H0QRI8"/>
<evidence type="ECO:0000313" key="2">
    <source>
        <dbReference type="EMBL" id="SDP19971.1"/>
    </source>
</evidence>
<dbReference type="RefSeq" id="WP_074482899.1">
    <property type="nucleotide sequence ID" value="NZ_FNJK01000008.1"/>
</dbReference>
<protein>
    <submittedName>
        <fullName evidence="2">DpnD/PcfM-like protein</fullName>
    </submittedName>
</protein>
<evidence type="ECO:0000313" key="3">
    <source>
        <dbReference type="Proteomes" id="UP000183816"/>
    </source>
</evidence>